<feature type="domain" description="Protein kinase" evidence="5">
    <location>
        <begin position="12"/>
        <end position="318"/>
    </location>
</feature>
<dbReference type="OrthoDB" id="1022767at2"/>
<dbReference type="RefSeq" id="WP_034375745.1">
    <property type="nucleotide sequence ID" value="NZ_AP019774.1"/>
</dbReference>
<dbReference type="Proteomes" id="UP000509742">
    <property type="component" value="Chromosome"/>
</dbReference>
<protein>
    <submittedName>
        <fullName evidence="6 7">Serine/threonine kinase</fullName>
    </submittedName>
</protein>
<organism evidence="7 8">
    <name type="scientific">Helicobacter suis</name>
    <dbReference type="NCBI Taxonomy" id="104628"/>
    <lineage>
        <taxon>Bacteria</taxon>
        <taxon>Pseudomonadati</taxon>
        <taxon>Campylobacterota</taxon>
        <taxon>Epsilonproteobacteria</taxon>
        <taxon>Campylobacterales</taxon>
        <taxon>Helicobacteraceae</taxon>
        <taxon>Helicobacter</taxon>
    </lineage>
</organism>
<keyword evidence="4" id="KW-0067">ATP-binding</keyword>
<dbReference type="GeneID" id="56928206"/>
<evidence type="ECO:0000256" key="1">
    <source>
        <dbReference type="ARBA" id="ARBA00022679"/>
    </source>
</evidence>
<dbReference type="PROSITE" id="PS50011">
    <property type="entry name" value="PROTEIN_KINASE_DOM"/>
    <property type="match status" value="1"/>
</dbReference>
<sequence length="447" mass="51032">MRVRDIFGNLHNLKKEPLAAGGQGRVYKTLEGDGVVKIAIKNGEEITDKNAIKKFLQKVDALIYKPIPRDIALVLPQATLKDKAGYVMPFLEGLEPLQVLFKGPSALQEDESLEIPTFWAELCKDNEDLQRLFAHYIRTNGARFRLKLLAKLASMLFRLHARGLIYCDLSCANVFFGNKDLENPHICLIDADNVCYTGEQICVGTPDYQAPELFEEQRNGIESDIYSFGIVAYWLLTTLHPFKDGAMDDLDGEPHTRPFIEDREDKRNAVNIYFSLDNILDDKTKELFYMLFEAGKIDLTKRSSLILFARALEGDALICLECLKCGMHYKDSLELCPYCDAPKPKRLCAESYFLNGLYARFSATIKEKDFCLSLPTLLFKGMVLDFQTPFLYVRPIALEFKHHEGIFINKKELNTLKKRLESTDLQQSLEIQCENFSVRLCIEEGKC</sequence>
<keyword evidence="2" id="KW-0547">Nucleotide-binding</keyword>
<dbReference type="AlphaFoldDB" id="A0A6J4CXJ6"/>
<evidence type="ECO:0000259" key="5">
    <source>
        <dbReference type="PROSITE" id="PS50011"/>
    </source>
</evidence>
<evidence type="ECO:0000313" key="7">
    <source>
        <dbReference type="EMBL" id="BCD70206.1"/>
    </source>
</evidence>
<dbReference type="PANTHER" id="PTHR43289:SF33">
    <property type="entry name" value="SERINE_THREONINE KINASE 31"/>
    <property type="match status" value="1"/>
</dbReference>
<name>A0A6J4CXJ6_9HELI</name>
<keyword evidence="9" id="KW-1185">Reference proteome</keyword>
<dbReference type="GO" id="GO:0005524">
    <property type="term" value="F:ATP binding"/>
    <property type="evidence" value="ECO:0007669"/>
    <property type="project" value="UniProtKB-KW"/>
</dbReference>
<dbReference type="Proteomes" id="UP000317935">
    <property type="component" value="Chromosome"/>
</dbReference>
<gene>
    <name evidence="6" type="ORF">NHP190020_05350</name>
    <name evidence="7" type="ORF">SNTW_08510</name>
</gene>
<dbReference type="InterPro" id="IPR000719">
    <property type="entry name" value="Prot_kinase_dom"/>
</dbReference>
<accession>A0A6J4CXJ6</accession>
<evidence type="ECO:0000256" key="2">
    <source>
        <dbReference type="ARBA" id="ARBA00022741"/>
    </source>
</evidence>
<keyword evidence="1" id="KW-0808">Transferase</keyword>
<evidence type="ECO:0000256" key="4">
    <source>
        <dbReference type="ARBA" id="ARBA00022840"/>
    </source>
</evidence>
<evidence type="ECO:0000313" key="6">
    <source>
        <dbReference type="EMBL" id="BCD45496.1"/>
    </source>
</evidence>
<dbReference type="Pfam" id="PF00069">
    <property type="entry name" value="Pkinase"/>
    <property type="match status" value="1"/>
</dbReference>
<dbReference type="InterPro" id="IPR011009">
    <property type="entry name" value="Kinase-like_dom_sf"/>
</dbReference>
<dbReference type="Gene3D" id="1.10.510.10">
    <property type="entry name" value="Transferase(Phosphotransferase) domain 1"/>
    <property type="match status" value="1"/>
</dbReference>
<proteinExistence type="predicted"/>
<dbReference type="EMBL" id="AP019774">
    <property type="protein sequence ID" value="BCD70206.1"/>
    <property type="molecule type" value="Genomic_DNA"/>
</dbReference>
<dbReference type="PANTHER" id="PTHR43289">
    <property type="entry name" value="MITOGEN-ACTIVATED PROTEIN KINASE KINASE KINASE 20-RELATED"/>
    <property type="match status" value="1"/>
</dbReference>
<dbReference type="GO" id="GO:0004674">
    <property type="term" value="F:protein serine/threonine kinase activity"/>
    <property type="evidence" value="ECO:0007669"/>
    <property type="project" value="TreeGrafter"/>
</dbReference>
<reference evidence="6 9" key="2">
    <citation type="submission" date="2020-04" db="EMBL/GenBank/DDBJ databases">
        <title>Genomic analysis of gastric non-Helicobacter pylori Helicobacters isolated in Japan.</title>
        <authorList>
            <person name="Suzuki M."/>
            <person name="Rimbara E."/>
        </authorList>
    </citation>
    <scope>NUCLEOTIDE SEQUENCE [LARGE SCALE GENOMIC DNA]</scope>
    <source>
        <strain evidence="6 9">NHP19-0020</strain>
    </source>
</reference>
<keyword evidence="3 7" id="KW-0418">Kinase</keyword>
<dbReference type="SUPFAM" id="SSF56112">
    <property type="entry name" value="Protein kinase-like (PK-like)"/>
    <property type="match status" value="1"/>
</dbReference>
<dbReference type="EMBL" id="AP023036">
    <property type="protein sequence ID" value="BCD45496.1"/>
    <property type="molecule type" value="Genomic_DNA"/>
</dbReference>
<dbReference type="SMART" id="SM00220">
    <property type="entry name" value="S_TKc"/>
    <property type="match status" value="1"/>
</dbReference>
<evidence type="ECO:0000313" key="8">
    <source>
        <dbReference type="Proteomes" id="UP000317935"/>
    </source>
</evidence>
<reference evidence="7 8" key="1">
    <citation type="submission" date="2019-06" db="EMBL/GenBank/DDBJ databases">
        <title>Complete genome sequence of Helicobacter suis SNTW101c.</title>
        <authorList>
            <person name="Rimbara E."/>
            <person name="Suzuki M."/>
            <person name="Matsui H."/>
            <person name="Nakamura M."/>
            <person name="Mori S."/>
            <person name="Shibayama K."/>
        </authorList>
    </citation>
    <scope>NUCLEOTIDE SEQUENCE [LARGE SCALE GENOMIC DNA]</scope>
    <source>
        <strain evidence="7 8">SNTW101c</strain>
    </source>
</reference>
<evidence type="ECO:0000256" key="3">
    <source>
        <dbReference type="ARBA" id="ARBA00022777"/>
    </source>
</evidence>
<evidence type="ECO:0000313" key="9">
    <source>
        <dbReference type="Proteomes" id="UP000509742"/>
    </source>
</evidence>